<dbReference type="GO" id="GO:0004497">
    <property type="term" value="F:monooxygenase activity"/>
    <property type="evidence" value="ECO:0007669"/>
    <property type="project" value="UniProtKB-KW"/>
</dbReference>
<evidence type="ECO:0000256" key="9">
    <source>
        <dbReference type="RuleBase" id="RU000461"/>
    </source>
</evidence>
<keyword evidence="3 8" id="KW-0349">Heme</keyword>
<dbReference type="InterPro" id="IPR002403">
    <property type="entry name" value="Cyt_P450_E_grp-IV"/>
</dbReference>
<dbReference type="SUPFAM" id="SSF48264">
    <property type="entry name" value="Cytochrome P450"/>
    <property type="match status" value="1"/>
</dbReference>
<dbReference type="EMBL" id="NRSZ01000344">
    <property type="protein sequence ID" value="PNY27802.1"/>
    <property type="molecule type" value="Genomic_DNA"/>
</dbReference>
<dbReference type="Proteomes" id="UP000236621">
    <property type="component" value="Unassembled WGS sequence"/>
</dbReference>
<keyword evidence="12" id="KW-1185">Reference proteome</keyword>
<keyword evidence="4 8" id="KW-0479">Metal-binding</keyword>
<dbReference type="InterPro" id="IPR017972">
    <property type="entry name" value="Cyt_P450_CS"/>
</dbReference>
<keyword evidence="6 8" id="KW-0408">Iron</keyword>
<dbReference type="Gene3D" id="1.10.630.10">
    <property type="entry name" value="Cytochrome P450"/>
    <property type="match status" value="1"/>
</dbReference>
<dbReference type="InterPro" id="IPR001128">
    <property type="entry name" value="Cyt_P450"/>
</dbReference>
<evidence type="ECO:0000256" key="7">
    <source>
        <dbReference type="ARBA" id="ARBA00023033"/>
    </source>
</evidence>
<dbReference type="PROSITE" id="PS00086">
    <property type="entry name" value="CYTOCHROME_P450"/>
    <property type="match status" value="1"/>
</dbReference>
<comment type="similarity">
    <text evidence="2 9">Belongs to the cytochrome P450 family.</text>
</comment>
<sequence length="534" mass="59997">MLDTLMHHAVLASLLLALAGLVLHERVRSKRPYEVRPKLPALPIVGAREGEWLPTLRAMWRNSTDIRAAVAAGYRFTEACLFPVIDLGTAVVLPPAEVAWFLEQPETKLSAHYHQLDAFQFDYTLTDPQLVRDVKPLHKTLINTKLTREINNLLPLLADEVARSVSEVWRTDTDSFRDLCPMDVLPHVISRVVNRAFVGAPTCYSRALVDNGIAFAQTLGYTSIALRFTPQTLRPVFAPLMTLPGKRATRRFFAALRPEVDRRLHEMRTDAGAASKYNDFLQWTIDAAMDSGDEYQARPRTIMGRVLILNFVSIHTSTFALSHVLFDLAAHSPAYIDELRAEIVGALEAHGGHWTKQTLADMPKLDSAFRESQRMNPVSTMASPMPVTDPNGITTPSGLHLRYGTYVAVLAYPILHDPNLYPDPETFRPFRFADRRETASQQGLKMESARQAWTSVSTTYPAFGMGRHACPGRFFASSSLKITLAYLLMNYDFEKLPERPPSPTIGFSLLPPLKASIRFKRREKPLYVLDKGQD</sequence>
<protein>
    <recommendedName>
        <fullName evidence="13">Ent-kaurene oxidase</fullName>
    </recommendedName>
</protein>
<accession>A0A2K3QJS7</accession>
<dbReference type="AlphaFoldDB" id="A0A2K3QJS7"/>
<dbReference type="OrthoDB" id="1844152at2759"/>
<organism evidence="11 12">
    <name type="scientific">Tolypocladium capitatum</name>
    <dbReference type="NCBI Taxonomy" id="45235"/>
    <lineage>
        <taxon>Eukaryota</taxon>
        <taxon>Fungi</taxon>
        <taxon>Dikarya</taxon>
        <taxon>Ascomycota</taxon>
        <taxon>Pezizomycotina</taxon>
        <taxon>Sordariomycetes</taxon>
        <taxon>Hypocreomycetidae</taxon>
        <taxon>Hypocreales</taxon>
        <taxon>Ophiocordycipitaceae</taxon>
        <taxon>Tolypocladium</taxon>
    </lineage>
</organism>
<dbReference type="PANTHER" id="PTHR46206">
    <property type="entry name" value="CYTOCHROME P450"/>
    <property type="match status" value="1"/>
</dbReference>
<comment type="caution">
    <text evidence="11">The sequence shown here is derived from an EMBL/GenBank/DDBJ whole genome shotgun (WGS) entry which is preliminary data.</text>
</comment>
<evidence type="ECO:0000313" key="12">
    <source>
        <dbReference type="Proteomes" id="UP000236621"/>
    </source>
</evidence>
<keyword evidence="7 9" id="KW-0503">Monooxygenase</keyword>
<dbReference type="GO" id="GO:0016705">
    <property type="term" value="F:oxidoreductase activity, acting on paired donors, with incorporation or reduction of molecular oxygen"/>
    <property type="evidence" value="ECO:0007669"/>
    <property type="project" value="InterPro"/>
</dbReference>
<keyword evidence="10" id="KW-0732">Signal</keyword>
<evidence type="ECO:0000256" key="4">
    <source>
        <dbReference type="ARBA" id="ARBA00022723"/>
    </source>
</evidence>
<evidence type="ECO:0000256" key="1">
    <source>
        <dbReference type="ARBA" id="ARBA00001971"/>
    </source>
</evidence>
<dbReference type="Pfam" id="PF00067">
    <property type="entry name" value="p450"/>
    <property type="match status" value="1"/>
</dbReference>
<evidence type="ECO:0000256" key="2">
    <source>
        <dbReference type="ARBA" id="ARBA00010617"/>
    </source>
</evidence>
<feature type="binding site" description="axial binding residue" evidence="8">
    <location>
        <position position="470"/>
    </location>
    <ligand>
        <name>heme</name>
        <dbReference type="ChEBI" id="CHEBI:30413"/>
    </ligand>
    <ligandPart>
        <name>Fe</name>
        <dbReference type="ChEBI" id="CHEBI:18248"/>
    </ligandPart>
</feature>
<evidence type="ECO:0000256" key="6">
    <source>
        <dbReference type="ARBA" id="ARBA00023004"/>
    </source>
</evidence>
<evidence type="ECO:0000256" key="5">
    <source>
        <dbReference type="ARBA" id="ARBA00023002"/>
    </source>
</evidence>
<dbReference type="GO" id="GO:0020037">
    <property type="term" value="F:heme binding"/>
    <property type="evidence" value="ECO:0007669"/>
    <property type="project" value="InterPro"/>
</dbReference>
<dbReference type="GO" id="GO:0005506">
    <property type="term" value="F:iron ion binding"/>
    <property type="evidence" value="ECO:0007669"/>
    <property type="project" value="InterPro"/>
</dbReference>
<dbReference type="PANTHER" id="PTHR46206:SF1">
    <property type="entry name" value="P450, PUTATIVE (EUROFUNG)-RELATED"/>
    <property type="match status" value="1"/>
</dbReference>
<dbReference type="InterPro" id="IPR036396">
    <property type="entry name" value="Cyt_P450_sf"/>
</dbReference>
<name>A0A2K3QJS7_9HYPO</name>
<gene>
    <name evidence="11" type="ORF">TCAP_02273</name>
</gene>
<evidence type="ECO:0000256" key="3">
    <source>
        <dbReference type="ARBA" id="ARBA00022617"/>
    </source>
</evidence>
<keyword evidence="5 9" id="KW-0560">Oxidoreductase</keyword>
<dbReference type="PRINTS" id="PR00465">
    <property type="entry name" value="EP450IV"/>
</dbReference>
<evidence type="ECO:0008006" key="13">
    <source>
        <dbReference type="Google" id="ProtNLM"/>
    </source>
</evidence>
<reference evidence="11 12" key="1">
    <citation type="submission" date="2017-08" db="EMBL/GenBank/DDBJ databases">
        <title>Harnessing the power of phylogenomics to disentangle the directionality and signatures of interkingdom host jumping in the parasitic fungal genus Tolypocladium.</title>
        <authorList>
            <person name="Quandt C.A."/>
            <person name="Patterson W."/>
            <person name="Spatafora J.W."/>
        </authorList>
    </citation>
    <scope>NUCLEOTIDE SEQUENCE [LARGE SCALE GENOMIC DNA]</scope>
    <source>
        <strain evidence="11 12">CBS 113982</strain>
    </source>
</reference>
<evidence type="ECO:0000313" key="11">
    <source>
        <dbReference type="EMBL" id="PNY27802.1"/>
    </source>
</evidence>
<feature type="signal peptide" evidence="10">
    <location>
        <begin position="1"/>
        <end position="24"/>
    </location>
</feature>
<comment type="cofactor">
    <cofactor evidence="1 8">
        <name>heme</name>
        <dbReference type="ChEBI" id="CHEBI:30413"/>
    </cofactor>
</comment>
<dbReference type="STRING" id="45235.A0A2K3QJS7"/>
<evidence type="ECO:0000256" key="10">
    <source>
        <dbReference type="SAM" id="SignalP"/>
    </source>
</evidence>
<evidence type="ECO:0000256" key="8">
    <source>
        <dbReference type="PIRSR" id="PIRSR602403-1"/>
    </source>
</evidence>
<proteinExistence type="inferred from homology"/>
<feature type="chain" id="PRO_5014456866" description="Ent-kaurene oxidase" evidence="10">
    <location>
        <begin position="25"/>
        <end position="534"/>
    </location>
</feature>
<dbReference type="CDD" id="cd11041">
    <property type="entry name" value="CYP503A1-like"/>
    <property type="match status" value="1"/>
</dbReference>